<dbReference type="RefSeq" id="WP_306099280.1">
    <property type="nucleotide sequence ID" value="NZ_CP162602.1"/>
</dbReference>
<sequence>MNTFLSDNEFQQLVVACVEQGTLPKALEWLKACENTDISSAASALSGHFALAEVEGQQRIYHVFTDEDDQGEEQEYLDHIMNEGDDVVQFVAWFFYSQFDIKDKDTYQAAGKPYSKPKRN</sequence>
<dbReference type="KEGG" id="vih:AB0763_15160"/>
<dbReference type="AlphaFoldDB" id="A0AB39HFW6"/>
<accession>A0AB39HFW6</accession>
<reference evidence="1" key="1">
    <citation type="submission" date="2024-07" db="EMBL/GenBank/DDBJ databases">
        <title>Genome Analysis of a Potential Novel Vibrio Species Secreting pH- and Thermo-stable Alginate Lyase and its Application in Producing Alginate Oligosaccharides.</title>
        <authorList>
            <person name="Huang H."/>
            <person name="Bao K."/>
        </authorList>
    </citation>
    <scope>NUCLEOTIDE SEQUENCE</scope>
    <source>
        <strain evidence="1">HB236076</strain>
        <plasmid evidence="1">p-HB236076</plasmid>
    </source>
</reference>
<proteinExistence type="predicted"/>
<keyword evidence="1" id="KW-0614">Plasmid</keyword>
<name>A0AB39HFW6_9VIBR</name>
<gene>
    <name evidence="1" type="ORF">AB0763_15160</name>
</gene>
<protein>
    <submittedName>
        <fullName evidence="1">Uncharacterized protein</fullName>
    </submittedName>
</protein>
<dbReference type="EMBL" id="CP162602">
    <property type="protein sequence ID" value="XDK27101.1"/>
    <property type="molecule type" value="Genomic_DNA"/>
</dbReference>
<geneLocation type="plasmid" evidence="1">
    <name>p-HB236076</name>
</geneLocation>
<organism evidence="1">
    <name type="scientific">Vibrio sp. HB236076</name>
    <dbReference type="NCBI Taxonomy" id="3232307"/>
    <lineage>
        <taxon>Bacteria</taxon>
        <taxon>Pseudomonadati</taxon>
        <taxon>Pseudomonadota</taxon>
        <taxon>Gammaproteobacteria</taxon>
        <taxon>Vibrionales</taxon>
        <taxon>Vibrionaceae</taxon>
        <taxon>Vibrio</taxon>
    </lineage>
</organism>
<evidence type="ECO:0000313" key="1">
    <source>
        <dbReference type="EMBL" id="XDK27101.1"/>
    </source>
</evidence>